<evidence type="ECO:0000256" key="1">
    <source>
        <dbReference type="SAM" id="MobiDB-lite"/>
    </source>
</evidence>
<keyword evidence="3" id="KW-1185">Reference proteome</keyword>
<name>A0A0C9LR14_9FUNG</name>
<dbReference type="Proteomes" id="UP000053815">
    <property type="component" value="Unassembled WGS sequence"/>
</dbReference>
<feature type="compositionally biased region" description="Polar residues" evidence="1">
    <location>
        <begin position="1"/>
        <end position="10"/>
    </location>
</feature>
<evidence type="ECO:0000313" key="2">
    <source>
        <dbReference type="EMBL" id="GAN01855.1"/>
    </source>
</evidence>
<organism evidence="2">
    <name type="scientific">Mucor ambiguus</name>
    <dbReference type="NCBI Taxonomy" id="91626"/>
    <lineage>
        <taxon>Eukaryota</taxon>
        <taxon>Fungi</taxon>
        <taxon>Fungi incertae sedis</taxon>
        <taxon>Mucoromycota</taxon>
        <taxon>Mucoromycotina</taxon>
        <taxon>Mucoromycetes</taxon>
        <taxon>Mucorales</taxon>
        <taxon>Mucorineae</taxon>
        <taxon>Mucoraceae</taxon>
        <taxon>Mucor</taxon>
    </lineage>
</organism>
<sequence length="73" mass="7913">MPFNIATNVSFEDENEGGNAVDSKTNNCGNAANAVKSKFIDGHAEQKATGDVALPPTAKYREIWTHLRPDFSC</sequence>
<proteinExistence type="predicted"/>
<accession>A0A0C9LR14</accession>
<gene>
    <name evidence="2" type="ORF">MAM1_0013c01290</name>
</gene>
<reference evidence="2" key="1">
    <citation type="submission" date="2014-09" db="EMBL/GenBank/DDBJ databases">
        <title>Draft genome sequence of an oleaginous Mucoromycotina fungus Mucor ambiguus NBRC6742.</title>
        <authorList>
            <person name="Takeda I."/>
            <person name="Yamane N."/>
            <person name="Morita T."/>
            <person name="Tamano K."/>
            <person name="Machida M."/>
            <person name="Baker S."/>
            <person name="Koike H."/>
        </authorList>
    </citation>
    <scope>NUCLEOTIDE SEQUENCE</scope>
    <source>
        <strain evidence="2">NBRC 6742</strain>
    </source>
</reference>
<evidence type="ECO:0000313" key="3">
    <source>
        <dbReference type="Proteomes" id="UP000053815"/>
    </source>
</evidence>
<feature type="region of interest" description="Disordered" evidence="1">
    <location>
        <begin position="1"/>
        <end position="24"/>
    </location>
</feature>
<protein>
    <submittedName>
        <fullName evidence="2">Uncharacterized protein</fullName>
    </submittedName>
</protein>
<dbReference type="EMBL" id="DF836302">
    <property type="protein sequence ID" value="GAN01855.1"/>
    <property type="molecule type" value="Genomic_DNA"/>
</dbReference>
<dbReference type="AlphaFoldDB" id="A0A0C9LR14"/>